<sequence>MAATVYSNHYLGSKEYSYWGPPLIQLPLVAEPAAADVQLIRQIGFGSYGVVWSVVDPRNGKKAALKKLVNAFDDYVAIKRALRELKLLCFCRHDNILGAIEVLKTPLLIGPFRHVFVLTDLMQCDLHNVIIRNPRIADEYVKLFTYQILRGLKYLHSAHILHRDLKPGNILVNNNLQIKICDFGFARKQEFDESCEMTAEVVTQYYRAPEILTGSPHYTSKLDIWSVGCIMAEMISGKVLFEASGPVKQLDMITDYLGTPSLSEFGGACQAAVQYVLSSKKSPKLRNLMYLVSTDLSEEAFNFLVKLLKFDPKKRISAAEAMYDPYLQGGRLTYHTYICSCCKPGKPLSSCDTEPSCYKVFEDVHPQISLAAAKHELYTLIKNNSRAIRGQSLTISTTGLQIMNCTAVLNGKKLSPTSKFASEHDQ</sequence>
<dbReference type="SMART" id="SM00220">
    <property type="entry name" value="S_TKc"/>
    <property type="match status" value="1"/>
</dbReference>
<dbReference type="Gene3D" id="3.30.200.20">
    <property type="entry name" value="Phosphorylase Kinase, domain 1"/>
    <property type="match status" value="1"/>
</dbReference>
<dbReference type="STRING" id="10228.B3S4A6"/>
<dbReference type="CTD" id="6756183"/>
<evidence type="ECO:0000256" key="5">
    <source>
        <dbReference type="ARBA" id="ARBA00022840"/>
    </source>
</evidence>
<dbReference type="PROSITE" id="PS50011">
    <property type="entry name" value="PROTEIN_KINASE_DOM"/>
    <property type="match status" value="1"/>
</dbReference>
<dbReference type="InterPro" id="IPR017441">
    <property type="entry name" value="Protein_kinase_ATP_BS"/>
</dbReference>
<dbReference type="EMBL" id="DS985249">
    <property type="protein sequence ID" value="EDV22426.1"/>
    <property type="molecule type" value="Genomic_DNA"/>
</dbReference>
<dbReference type="GO" id="GO:0035556">
    <property type="term" value="P:intracellular signal transduction"/>
    <property type="evidence" value="ECO:0000318"/>
    <property type="project" value="GO_Central"/>
</dbReference>
<dbReference type="OrthoDB" id="192887at2759"/>
<proteinExistence type="inferred from homology"/>
<dbReference type="PANTHER" id="PTHR24055">
    <property type="entry name" value="MITOGEN-ACTIVATED PROTEIN KINASE"/>
    <property type="match status" value="1"/>
</dbReference>
<gene>
    <name evidence="9" type="ORF">TRIADDRAFT_38054</name>
</gene>
<dbReference type="SUPFAM" id="SSF56112">
    <property type="entry name" value="Protein kinase-like (PK-like)"/>
    <property type="match status" value="1"/>
</dbReference>
<feature type="domain" description="Protein kinase" evidence="8">
    <location>
        <begin position="37"/>
        <end position="327"/>
    </location>
</feature>
<dbReference type="GO" id="GO:0005524">
    <property type="term" value="F:ATP binding"/>
    <property type="evidence" value="ECO:0007669"/>
    <property type="project" value="UniProtKB-UniRule"/>
</dbReference>
<keyword evidence="1 7" id="KW-0723">Serine/threonine-protein kinase</keyword>
<keyword evidence="4" id="KW-0418">Kinase</keyword>
<dbReference type="InParanoid" id="B3S4A6"/>
<dbReference type="PROSITE" id="PS00107">
    <property type="entry name" value="PROTEIN_KINASE_ATP"/>
    <property type="match status" value="1"/>
</dbReference>
<organism evidence="9 10">
    <name type="scientific">Trichoplax adhaerens</name>
    <name type="common">Trichoplax reptans</name>
    <dbReference type="NCBI Taxonomy" id="10228"/>
    <lineage>
        <taxon>Eukaryota</taxon>
        <taxon>Metazoa</taxon>
        <taxon>Placozoa</taxon>
        <taxon>Uniplacotomia</taxon>
        <taxon>Trichoplacea</taxon>
        <taxon>Trichoplacidae</taxon>
        <taxon>Trichoplax</taxon>
    </lineage>
</organism>
<accession>B3S4A6</accession>
<dbReference type="GO" id="GO:0004674">
    <property type="term" value="F:protein serine/threonine kinase activity"/>
    <property type="evidence" value="ECO:0000318"/>
    <property type="project" value="GO_Central"/>
</dbReference>
<keyword evidence="3 6" id="KW-0547">Nucleotide-binding</keyword>
<dbReference type="InterPro" id="IPR000719">
    <property type="entry name" value="Prot_kinase_dom"/>
</dbReference>
<feature type="binding site" evidence="6">
    <location>
        <position position="66"/>
    </location>
    <ligand>
        <name>ATP</name>
        <dbReference type="ChEBI" id="CHEBI:30616"/>
    </ligand>
</feature>
<dbReference type="eggNOG" id="KOG0664">
    <property type="taxonomic scope" value="Eukaryota"/>
</dbReference>
<evidence type="ECO:0000256" key="6">
    <source>
        <dbReference type="PROSITE-ProRule" id="PRU10141"/>
    </source>
</evidence>
<protein>
    <recommendedName>
        <fullName evidence="8">Protein kinase domain-containing protein</fullName>
    </recommendedName>
</protein>
<dbReference type="PhylomeDB" id="B3S4A6"/>
<evidence type="ECO:0000256" key="1">
    <source>
        <dbReference type="ARBA" id="ARBA00022527"/>
    </source>
</evidence>
<dbReference type="KEGG" id="tad:TRIADDRAFT_38054"/>
<dbReference type="AlphaFoldDB" id="B3S4A6"/>
<dbReference type="RefSeq" id="XP_002114970.1">
    <property type="nucleotide sequence ID" value="XM_002114934.1"/>
</dbReference>
<evidence type="ECO:0000256" key="2">
    <source>
        <dbReference type="ARBA" id="ARBA00022679"/>
    </source>
</evidence>
<keyword evidence="10" id="KW-1185">Reference proteome</keyword>
<evidence type="ECO:0000256" key="4">
    <source>
        <dbReference type="ARBA" id="ARBA00022777"/>
    </source>
</evidence>
<dbReference type="GeneID" id="6756183"/>
<evidence type="ECO:0000256" key="3">
    <source>
        <dbReference type="ARBA" id="ARBA00022741"/>
    </source>
</evidence>
<dbReference type="GO" id="GO:0005634">
    <property type="term" value="C:nucleus"/>
    <property type="evidence" value="ECO:0000318"/>
    <property type="project" value="GO_Central"/>
</dbReference>
<evidence type="ECO:0000259" key="8">
    <source>
        <dbReference type="PROSITE" id="PS50011"/>
    </source>
</evidence>
<keyword evidence="5 6" id="KW-0067">ATP-binding</keyword>
<evidence type="ECO:0000256" key="7">
    <source>
        <dbReference type="RuleBase" id="RU000304"/>
    </source>
</evidence>
<dbReference type="FunFam" id="1.10.510.10:FF:000624">
    <property type="entry name" value="Mitogen-activated protein kinase"/>
    <property type="match status" value="1"/>
</dbReference>
<comment type="similarity">
    <text evidence="7">Belongs to the protein kinase superfamily.</text>
</comment>
<evidence type="ECO:0000313" key="10">
    <source>
        <dbReference type="Proteomes" id="UP000009022"/>
    </source>
</evidence>
<evidence type="ECO:0000313" key="9">
    <source>
        <dbReference type="EMBL" id="EDV22426.1"/>
    </source>
</evidence>
<dbReference type="Pfam" id="PF00069">
    <property type="entry name" value="Pkinase"/>
    <property type="match status" value="1"/>
</dbReference>
<keyword evidence="2" id="KW-0808">Transferase</keyword>
<dbReference type="FunCoup" id="B3S4A6">
    <property type="interactions" value="1990"/>
</dbReference>
<dbReference type="HOGENOM" id="CLU_000288_133_1_1"/>
<dbReference type="InterPro" id="IPR008271">
    <property type="entry name" value="Ser/Thr_kinase_AS"/>
</dbReference>
<dbReference type="FunFam" id="3.30.200.20:FF:000961">
    <property type="entry name" value="Mitogen-activated protein kinase"/>
    <property type="match status" value="1"/>
</dbReference>
<dbReference type="OMA" id="QNMTHEV"/>
<dbReference type="PROSITE" id="PS00108">
    <property type="entry name" value="PROTEIN_KINASE_ST"/>
    <property type="match status" value="1"/>
</dbReference>
<dbReference type="Proteomes" id="UP000009022">
    <property type="component" value="Unassembled WGS sequence"/>
</dbReference>
<dbReference type="Gene3D" id="1.10.510.10">
    <property type="entry name" value="Transferase(Phosphotransferase) domain 1"/>
    <property type="match status" value="1"/>
</dbReference>
<dbReference type="InterPro" id="IPR050117">
    <property type="entry name" value="MAPK"/>
</dbReference>
<dbReference type="CDD" id="cd07853">
    <property type="entry name" value="STKc_NLK"/>
    <property type="match status" value="1"/>
</dbReference>
<dbReference type="GO" id="GO:0005737">
    <property type="term" value="C:cytoplasm"/>
    <property type="evidence" value="ECO:0000318"/>
    <property type="project" value="GO_Central"/>
</dbReference>
<name>B3S4A6_TRIAD</name>
<reference evidence="9 10" key="1">
    <citation type="journal article" date="2008" name="Nature">
        <title>The Trichoplax genome and the nature of placozoans.</title>
        <authorList>
            <person name="Srivastava M."/>
            <person name="Begovic E."/>
            <person name="Chapman J."/>
            <person name="Putnam N.H."/>
            <person name="Hellsten U."/>
            <person name="Kawashima T."/>
            <person name="Kuo A."/>
            <person name="Mitros T."/>
            <person name="Salamov A."/>
            <person name="Carpenter M.L."/>
            <person name="Signorovitch A.Y."/>
            <person name="Moreno M.A."/>
            <person name="Kamm K."/>
            <person name="Grimwood J."/>
            <person name="Schmutz J."/>
            <person name="Shapiro H."/>
            <person name="Grigoriev I.V."/>
            <person name="Buss L.W."/>
            <person name="Schierwater B."/>
            <person name="Dellaporta S.L."/>
            <person name="Rokhsar D.S."/>
        </authorList>
    </citation>
    <scope>NUCLEOTIDE SEQUENCE [LARGE SCALE GENOMIC DNA]</scope>
    <source>
        <strain evidence="9 10">Grell-BS-1999</strain>
    </source>
</reference>
<dbReference type="InterPro" id="IPR011009">
    <property type="entry name" value="Kinase-like_dom_sf"/>
</dbReference>